<keyword evidence="4 13" id="KW-0645">Protease</keyword>
<evidence type="ECO:0000256" key="4">
    <source>
        <dbReference type="ARBA" id="ARBA00022670"/>
    </source>
</evidence>
<proteinExistence type="inferred from homology"/>
<reference evidence="14" key="1">
    <citation type="submission" date="2016-10" db="EMBL/GenBank/DDBJ databases">
        <authorList>
            <person name="Varghese N."/>
            <person name="Submissions S."/>
        </authorList>
    </citation>
    <scope>NUCLEOTIDE SEQUENCE [LARGE SCALE GENOMIC DNA]</scope>
    <source>
        <strain evidence="14">CGMCC 1.12402</strain>
    </source>
</reference>
<comment type="subcellular location">
    <subcellularLocation>
        <location evidence="2">Membrane</location>
        <topology evidence="2">Multi-pass membrane protein</topology>
    </subcellularLocation>
</comment>
<gene>
    <name evidence="13" type="ORF">SAMN05216290_0237</name>
</gene>
<dbReference type="AlphaFoldDB" id="A0A1I0MBJ5"/>
<keyword evidence="9 11" id="KW-0482">Metalloprotease</keyword>
<dbReference type="NCBIfam" id="TIGR00054">
    <property type="entry name" value="RIP metalloprotease RseP"/>
    <property type="match status" value="1"/>
</dbReference>
<feature type="domain" description="Peptidase M50" evidence="12">
    <location>
        <begin position="10"/>
        <end position="429"/>
    </location>
</feature>
<evidence type="ECO:0000256" key="1">
    <source>
        <dbReference type="ARBA" id="ARBA00001947"/>
    </source>
</evidence>
<evidence type="ECO:0000256" key="8">
    <source>
        <dbReference type="ARBA" id="ARBA00022989"/>
    </source>
</evidence>
<evidence type="ECO:0000313" key="14">
    <source>
        <dbReference type="Proteomes" id="UP000199437"/>
    </source>
</evidence>
<dbReference type="Proteomes" id="UP000199437">
    <property type="component" value="Unassembled WGS sequence"/>
</dbReference>
<feature type="transmembrane region" description="Helical" evidence="11">
    <location>
        <begin position="101"/>
        <end position="124"/>
    </location>
</feature>
<dbReference type="EC" id="3.4.24.-" evidence="11"/>
<feature type="transmembrane region" description="Helical" evidence="11">
    <location>
        <begin position="421"/>
        <end position="439"/>
    </location>
</feature>
<dbReference type="PANTHER" id="PTHR42837">
    <property type="entry name" value="REGULATOR OF SIGMA-E PROTEASE RSEP"/>
    <property type="match status" value="1"/>
</dbReference>
<dbReference type="GO" id="GO:0004222">
    <property type="term" value="F:metalloendopeptidase activity"/>
    <property type="evidence" value="ECO:0007669"/>
    <property type="project" value="InterPro"/>
</dbReference>
<protein>
    <recommendedName>
        <fullName evidence="11">Zinc metalloprotease</fullName>
        <ecNumber evidence="11">3.4.24.-</ecNumber>
    </recommendedName>
</protein>
<accession>A0A1I0MBJ5</accession>
<organism evidence="13 14">
    <name type="scientific">Roseivirga pacifica</name>
    <dbReference type="NCBI Taxonomy" id="1267423"/>
    <lineage>
        <taxon>Bacteria</taxon>
        <taxon>Pseudomonadati</taxon>
        <taxon>Bacteroidota</taxon>
        <taxon>Cytophagia</taxon>
        <taxon>Cytophagales</taxon>
        <taxon>Roseivirgaceae</taxon>
        <taxon>Roseivirga</taxon>
    </lineage>
</organism>
<keyword evidence="5 11" id="KW-0812">Transmembrane</keyword>
<keyword evidence="7 11" id="KW-0862">Zinc</keyword>
<keyword evidence="8 11" id="KW-1133">Transmembrane helix</keyword>
<dbReference type="GeneID" id="99985001"/>
<evidence type="ECO:0000256" key="11">
    <source>
        <dbReference type="RuleBase" id="RU362031"/>
    </source>
</evidence>
<dbReference type="STRING" id="1267423.SAMN05216290_0237"/>
<dbReference type="RefSeq" id="WP_090256565.1">
    <property type="nucleotide sequence ID" value="NZ_FOIR01000001.1"/>
</dbReference>
<dbReference type="OrthoDB" id="9782003at2"/>
<evidence type="ECO:0000256" key="10">
    <source>
        <dbReference type="ARBA" id="ARBA00023136"/>
    </source>
</evidence>
<evidence type="ECO:0000256" key="2">
    <source>
        <dbReference type="ARBA" id="ARBA00004141"/>
    </source>
</evidence>
<comment type="cofactor">
    <cofactor evidence="1 11">
        <name>Zn(2+)</name>
        <dbReference type="ChEBI" id="CHEBI:29105"/>
    </cofactor>
</comment>
<feature type="transmembrane region" description="Helical" evidence="11">
    <location>
        <begin position="370"/>
        <end position="392"/>
    </location>
</feature>
<evidence type="ECO:0000256" key="3">
    <source>
        <dbReference type="ARBA" id="ARBA00007931"/>
    </source>
</evidence>
<keyword evidence="10 11" id="KW-0472">Membrane</keyword>
<dbReference type="SUPFAM" id="SSF50156">
    <property type="entry name" value="PDZ domain-like"/>
    <property type="match status" value="2"/>
</dbReference>
<evidence type="ECO:0000256" key="6">
    <source>
        <dbReference type="ARBA" id="ARBA00022801"/>
    </source>
</evidence>
<evidence type="ECO:0000259" key="12">
    <source>
        <dbReference type="Pfam" id="PF02163"/>
    </source>
</evidence>
<dbReference type="Pfam" id="PF02163">
    <property type="entry name" value="Peptidase_M50"/>
    <property type="match status" value="1"/>
</dbReference>
<dbReference type="PANTHER" id="PTHR42837:SF2">
    <property type="entry name" value="MEMBRANE METALLOPROTEASE ARASP2, CHLOROPLASTIC-RELATED"/>
    <property type="match status" value="1"/>
</dbReference>
<dbReference type="InterPro" id="IPR008915">
    <property type="entry name" value="Peptidase_M50"/>
</dbReference>
<comment type="similarity">
    <text evidence="3 11">Belongs to the peptidase M50B family.</text>
</comment>
<evidence type="ECO:0000313" key="13">
    <source>
        <dbReference type="EMBL" id="SEV85498.1"/>
    </source>
</evidence>
<keyword evidence="6 11" id="KW-0378">Hydrolase</keyword>
<dbReference type="GO" id="GO:0006508">
    <property type="term" value="P:proteolysis"/>
    <property type="evidence" value="ECO:0007669"/>
    <property type="project" value="UniProtKB-KW"/>
</dbReference>
<dbReference type="CDD" id="cd06163">
    <property type="entry name" value="S2P-M50_PDZ_RseP-like"/>
    <property type="match status" value="2"/>
</dbReference>
<dbReference type="InterPro" id="IPR004387">
    <property type="entry name" value="Pept_M50_Zn"/>
</dbReference>
<dbReference type="EMBL" id="FOIR01000001">
    <property type="protein sequence ID" value="SEV85498.1"/>
    <property type="molecule type" value="Genomic_DNA"/>
</dbReference>
<keyword evidence="11" id="KW-0479">Metal-binding</keyword>
<sequence length="444" mass="48910">METLVQVAQLLLALSILVGIHEGGHMVAAKMFGMKVEKFFIGFPPTLFSFKKGETEYGLGAIPLGGFVKISGMIDESMDKEQMAQPPQPWEFRSKPAWQRLIVMLGGIIVNVVAGVIAMIILAYNVGDEYIPSTYVKENGVQAFKYGEQFGFQNGDKILNINGEDYERFSDVTDPAIFLDSDAYYTVERNGQQVKITVPDGALDLMSKEKTFKQEFLYPRAKFQVAYPEDPEYLATSNAKKVGIFDGDIITKVGDTPAGYTDQFKSILGAYAGGIASVEVLRGNETLTFEVPVNKDTTIGFLMASQIPVERNEYSFGEATAKGTADAFNLVIVNARAMGKMFSGDLSARSLSGPIGIVNLFPKAWDWNQFWYTTAFISMILAFMNLLPIPALDGGHVMFLLYEMISGKAPSDKFLENAQKVGMIILLALMVFVFGNDILKLFGI</sequence>
<dbReference type="GO" id="GO:0016020">
    <property type="term" value="C:membrane"/>
    <property type="evidence" value="ECO:0007669"/>
    <property type="project" value="UniProtKB-SubCell"/>
</dbReference>
<dbReference type="GO" id="GO:0046872">
    <property type="term" value="F:metal ion binding"/>
    <property type="evidence" value="ECO:0007669"/>
    <property type="project" value="UniProtKB-KW"/>
</dbReference>
<dbReference type="InterPro" id="IPR036034">
    <property type="entry name" value="PDZ_sf"/>
</dbReference>
<keyword evidence="14" id="KW-1185">Reference proteome</keyword>
<evidence type="ECO:0000256" key="9">
    <source>
        <dbReference type="ARBA" id="ARBA00023049"/>
    </source>
</evidence>
<dbReference type="Gene3D" id="2.30.42.10">
    <property type="match status" value="2"/>
</dbReference>
<evidence type="ECO:0000256" key="5">
    <source>
        <dbReference type="ARBA" id="ARBA00022692"/>
    </source>
</evidence>
<name>A0A1I0MBJ5_9BACT</name>
<evidence type="ECO:0000256" key="7">
    <source>
        <dbReference type="ARBA" id="ARBA00022833"/>
    </source>
</evidence>